<dbReference type="NCBIfam" id="TIGR01003">
    <property type="entry name" value="PTS_HPr_family"/>
    <property type="match status" value="1"/>
</dbReference>
<gene>
    <name evidence="6" type="ORF">SAMN05421753_12425</name>
</gene>
<dbReference type="STRING" id="1576369.SAMN05421753_12425"/>
<proteinExistence type="inferred from homology"/>
<dbReference type="OrthoDB" id="287933at2"/>
<name>A0A1I3SHB8_9PLAN</name>
<dbReference type="InterPro" id="IPR050399">
    <property type="entry name" value="HPr"/>
</dbReference>
<evidence type="ECO:0000256" key="3">
    <source>
        <dbReference type="ARBA" id="ARBA00022490"/>
    </source>
</evidence>
<evidence type="ECO:0000256" key="4">
    <source>
        <dbReference type="ARBA" id="ARBA00022683"/>
    </source>
</evidence>
<keyword evidence="4" id="KW-0598">Phosphotransferase system</keyword>
<dbReference type="PROSITE" id="PS51350">
    <property type="entry name" value="PTS_HPR_DOM"/>
    <property type="match status" value="1"/>
</dbReference>
<dbReference type="GO" id="GO:0005737">
    <property type="term" value="C:cytoplasm"/>
    <property type="evidence" value="ECO:0007669"/>
    <property type="project" value="UniProtKB-SubCell"/>
</dbReference>
<dbReference type="GO" id="GO:0009401">
    <property type="term" value="P:phosphoenolpyruvate-dependent sugar phosphotransferase system"/>
    <property type="evidence" value="ECO:0007669"/>
    <property type="project" value="UniProtKB-KW"/>
</dbReference>
<comment type="subcellular location">
    <subcellularLocation>
        <location evidence="1">Cytoplasm</location>
    </subcellularLocation>
</comment>
<dbReference type="Gene3D" id="3.30.1340.10">
    <property type="entry name" value="HPr-like"/>
    <property type="match status" value="1"/>
</dbReference>
<accession>A0A1I3SHB8</accession>
<evidence type="ECO:0000313" key="7">
    <source>
        <dbReference type="Proteomes" id="UP000199518"/>
    </source>
</evidence>
<keyword evidence="7" id="KW-1185">Reference proteome</keyword>
<dbReference type="RefSeq" id="WP_092056666.1">
    <property type="nucleotide sequence ID" value="NZ_FOQD01000024.1"/>
</dbReference>
<evidence type="ECO:0000256" key="1">
    <source>
        <dbReference type="ARBA" id="ARBA00004496"/>
    </source>
</evidence>
<comment type="similarity">
    <text evidence="2">Belongs to the HPr family.</text>
</comment>
<dbReference type="AlphaFoldDB" id="A0A1I3SHB8"/>
<evidence type="ECO:0000256" key="2">
    <source>
        <dbReference type="ARBA" id="ARBA00010736"/>
    </source>
</evidence>
<sequence>MSPIAHMSGTALISRPVKLNLAQGLHIRACSRVVALVGGFDGQMRIRYGNRSADASSMFDLMQLAALPGADLVLEGQGDGAEAVLDALERFFSQTSESAE</sequence>
<dbReference type="PANTHER" id="PTHR33705">
    <property type="entry name" value="PHOSPHOCARRIER PROTEIN HPR"/>
    <property type="match status" value="1"/>
</dbReference>
<organism evidence="6 7">
    <name type="scientific">Planctomicrobium piriforme</name>
    <dbReference type="NCBI Taxonomy" id="1576369"/>
    <lineage>
        <taxon>Bacteria</taxon>
        <taxon>Pseudomonadati</taxon>
        <taxon>Planctomycetota</taxon>
        <taxon>Planctomycetia</taxon>
        <taxon>Planctomycetales</taxon>
        <taxon>Planctomycetaceae</taxon>
        <taxon>Planctomicrobium</taxon>
    </lineage>
</organism>
<dbReference type="EMBL" id="FOQD01000024">
    <property type="protein sequence ID" value="SFJ57820.1"/>
    <property type="molecule type" value="Genomic_DNA"/>
</dbReference>
<keyword evidence="3" id="KW-0963">Cytoplasm</keyword>
<protein>
    <submittedName>
        <fullName evidence="6">Phosphocarrier protein FPr</fullName>
    </submittedName>
</protein>
<dbReference type="Pfam" id="PF00381">
    <property type="entry name" value="PTS-HPr"/>
    <property type="match status" value="1"/>
</dbReference>
<evidence type="ECO:0000259" key="5">
    <source>
        <dbReference type="PROSITE" id="PS51350"/>
    </source>
</evidence>
<dbReference type="InterPro" id="IPR000032">
    <property type="entry name" value="HPr-like"/>
</dbReference>
<dbReference type="PRINTS" id="PR00107">
    <property type="entry name" value="PHOSPHOCPHPR"/>
</dbReference>
<dbReference type="PANTHER" id="PTHR33705:SF2">
    <property type="entry name" value="PHOSPHOCARRIER PROTEIN NPR"/>
    <property type="match status" value="1"/>
</dbReference>
<dbReference type="Proteomes" id="UP000199518">
    <property type="component" value="Unassembled WGS sequence"/>
</dbReference>
<feature type="domain" description="HPr" evidence="5">
    <location>
        <begin position="12"/>
        <end position="100"/>
    </location>
</feature>
<dbReference type="SUPFAM" id="SSF55594">
    <property type="entry name" value="HPr-like"/>
    <property type="match status" value="1"/>
</dbReference>
<reference evidence="7" key="1">
    <citation type="submission" date="2016-10" db="EMBL/GenBank/DDBJ databases">
        <authorList>
            <person name="Varghese N."/>
            <person name="Submissions S."/>
        </authorList>
    </citation>
    <scope>NUCLEOTIDE SEQUENCE [LARGE SCALE GENOMIC DNA]</scope>
    <source>
        <strain evidence="7">DSM 26348</strain>
    </source>
</reference>
<dbReference type="InterPro" id="IPR035895">
    <property type="entry name" value="HPr-like_sf"/>
</dbReference>
<evidence type="ECO:0000313" key="6">
    <source>
        <dbReference type="EMBL" id="SFJ57820.1"/>
    </source>
</evidence>